<evidence type="ECO:0000313" key="2">
    <source>
        <dbReference type="EMBL" id="KAK7467802.1"/>
    </source>
</evidence>
<sequence length="119" mass="13208">SADRLYSLTTRLASSNTSLPDSTSHQKRFALKARKRTFVSVRKTGGLKRCHNSIQYLSHGLQAPIKRSARFTDRKTVDRTPLSPSANSPRFRATTLMDDPSSRQSMTGTGSVELARLNV</sequence>
<name>A0ABD0J9Z3_9CAEN</name>
<evidence type="ECO:0000313" key="3">
    <source>
        <dbReference type="Proteomes" id="UP001519460"/>
    </source>
</evidence>
<dbReference type="EMBL" id="JACVVK020000539">
    <property type="protein sequence ID" value="KAK7467802.1"/>
    <property type="molecule type" value="Genomic_DNA"/>
</dbReference>
<accession>A0ABD0J9Z3</accession>
<feature type="region of interest" description="Disordered" evidence="1">
    <location>
        <begin position="72"/>
        <end position="119"/>
    </location>
</feature>
<reference evidence="2 3" key="1">
    <citation type="journal article" date="2023" name="Sci. Data">
        <title>Genome assembly of the Korean intertidal mud-creeper Batillaria attramentaria.</title>
        <authorList>
            <person name="Patra A.K."/>
            <person name="Ho P.T."/>
            <person name="Jun S."/>
            <person name="Lee S.J."/>
            <person name="Kim Y."/>
            <person name="Won Y.J."/>
        </authorList>
    </citation>
    <scope>NUCLEOTIDE SEQUENCE [LARGE SCALE GENOMIC DNA]</scope>
    <source>
        <strain evidence="2">Wonlab-2016</strain>
    </source>
</reference>
<gene>
    <name evidence="2" type="ORF">BaRGS_00036990</name>
</gene>
<keyword evidence="3" id="KW-1185">Reference proteome</keyword>
<comment type="caution">
    <text evidence="2">The sequence shown here is derived from an EMBL/GenBank/DDBJ whole genome shotgun (WGS) entry which is preliminary data.</text>
</comment>
<protein>
    <submittedName>
        <fullName evidence="2">Uncharacterized protein</fullName>
    </submittedName>
</protein>
<evidence type="ECO:0000256" key="1">
    <source>
        <dbReference type="SAM" id="MobiDB-lite"/>
    </source>
</evidence>
<dbReference type="AlphaFoldDB" id="A0ABD0J9Z3"/>
<proteinExistence type="predicted"/>
<feature type="non-terminal residue" evidence="2">
    <location>
        <position position="1"/>
    </location>
</feature>
<organism evidence="2 3">
    <name type="scientific">Batillaria attramentaria</name>
    <dbReference type="NCBI Taxonomy" id="370345"/>
    <lineage>
        <taxon>Eukaryota</taxon>
        <taxon>Metazoa</taxon>
        <taxon>Spiralia</taxon>
        <taxon>Lophotrochozoa</taxon>
        <taxon>Mollusca</taxon>
        <taxon>Gastropoda</taxon>
        <taxon>Caenogastropoda</taxon>
        <taxon>Sorbeoconcha</taxon>
        <taxon>Cerithioidea</taxon>
        <taxon>Batillariidae</taxon>
        <taxon>Batillaria</taxon>
    </lineage>
</organism>
<dbReference type="Proteomes" id="UP001519460">
    <property type="component" value="Unassembled WGS sequence"/>
</dbReference>